<keyword evidence="7 10" id="KW-0067">ATP-binding</keyword>
<evidence type="ECO:0000256" key="13">
    <source>
        <dbReference type="PIRSR" id="PIRSR001174-2"/>
    </source>
</evidence>
<dbReference type="Gene3D" id="2.30.130.40">
    <property type="entry name" value="LON domain-like"/>
    <property type="match status" value="1"/>
</dbReference>
<evidence type="ECO:0000313" key="17">
    <source>
        <dbReference type="EMBL" id="SFT12752.1"/>
    </source>
</evidence>
<feature type="domain" description="Lon proteolytic" evidence="15">
    <location>
        <begin position="601"/>
        <end position="782"/>
    </location>
</feature>
<dbReference type="SMART" id="SM00382">
    <property type="entry name" value="AAA"/>
    <property type="match status" value="1"/>
</dbReference>
<keyword evidence="8 10" id="KW-0346">Stress response</keyword>
<dbReference type="PANTHER" id="PTHR10046">
    <property type="entry name" value="ATP DEPENDENT LON PROTEASE FAMILY MEMBER"/>
    <property type="match status" value="1"/>
</dbReference>
<gene>
    <name evidence="10" type="primary">lon</name>
    <name evidence="17" type="ORF">SAMN04488050_11147</name>
</gene>
<evidence type="ECO:0000259" key="16">
    <source>
        <dbReference type="PROSITE" id="PS51787"/>
    </source>
</evidence>
<dbReference type="SUPFAM" id="SSF88697">
    <property type="entry name" value="PUA domain-like"/>
    <property type="match status" value="1"/>
</dbReference>
<reference evidence="18" key="1">
    <citation type="submission" date="2016-10" db="EMBL/GenBank/DDBJ databases">
        <authorList>
            <person name="Varghese N."/>
            <person name="Submissions S."/>
        </authorList>
    </citation>
    <scope>NUCLEOTIDE SEQUENCE [LARGE SCALE GENOMIC DNA]</scope>
    <source>
        <strain evidence="18">DSM 26894</strain>
    </source>
</reference>
<evidence type="ECO:0000256" key="4">
    <source>
        <dbReference type="ARBA" id="ARBA00022741"/>
    </source>
</evidence>
<evidence type="ECO:0000256" key="10">
    <source>
        <dbReference type="HAMAP-Rule" id="MF_01973"/>
    </source>
</evidence>
<evidence type="ECO:0000256" key="3">
    <source>
        <dbReference type="ARBA" id="ARBA00022670"/>
    </source>
</evidence>
<feature type="active site" evidence="10 12">
    <location>
        <position position="688"/>
    </location>
</feature>
<dbReference type="PROSITE" id="PS51786">
    <property type="entry name" value="LON_PROTEOLYTIC"/>
    <property type="match status" value="1"/>
</dbReference>
<dbReference type="Pfam" id="PF22667">
    <property type="entry name" value="Lon_lid"/>
    <property type="match status" value="1"/>
</dbReference>
<keyword evidence="5 10" id="KW-0378">Hydrolase</keyword>
<dbReference type="OrthoDB" id="9803599at2"/>
<dbReference type="Pfam" id="PF00004">
    <property type="entry name" value="AAA"/>
    <property type="match status" value="1"/>
</dbReference>
<dbReference type="EC" id="3.4.21.53" evidence="10 11"/>
<dbReference type="InterPro" id="IPR027065">
    <property type="entry name" value="Lon_Prtase"/>
</dbReference>
<evidence type="ECO:0000313" key="18">
    <source>
        <dbReference type="Proteomes" id="UP000199392"/>
    </source>
</evidence>
<evidence type="ECO:0000256" key="7">
    <source>
        <dbReference type="ARBA" id="ARBA00022840"/>
    </source>
</evidence>
<dbReference type="SUPFAM" id="SSF52540">
    <property type="entry name" value="P-loop containing nucleoside triphosphate hydrolases"/>
    <property type="match status" value="1"/>
</dbReference>
<feature type="active site" evidence="10 12">
    <location>
        <position position="731"/>
    </location>
</feature>
<keyword evidence="6 10" id="KW-0720">Serine protease</keyword>
<dbReference type="HAMAP" id="MF_01973">
    <property type="entry name" value="lon_bact"/>
    <property type="match status" value="1"/>
</dbReference>
<sequence length="792" mass="85516">MTVDTTAGVAGFAVPEDALILLPMRDFVGFPGTVFPLAIGQPSSVVAIERALRDELPIGIILQRGPEEDAPDAAGLHPMGCVAEILRYVTTPDDARHLICRGTARFRLLELLPDTPYPVARIERVEDVPDPRPETEAHFLHLRELAVQLLHMLPEAPEGLAESVAQIDDPGYLADLAANYTDMSTAERQDLLETPEISARIEAMTQKLSRRVEVLRITREISEQAREELEGRHREVILREQLAAIRRELGEADTGGGEEVAGLSSAIMAAGMPEATERHVLAELGRYESMAPGSAEAAMLRSWLDTILDLPWRLPEETTTDLAAARRTLDADHYGLEKIKARIIEYLAVRRLAPAGKAPILCFVGPPGVGKTSLGQSIARALNRPFARLSLGGVHDEAEIRGHRRTYVGAMPGMVIQQIRRAGARNCVLMLDEIDKLGQGLGGDPSAALLEVLDPTQNASFHDNYLGTDFDLSHVVFLCTANTLETVPAPLRDRMEIIALAGYLEDEKLEIARRYLLPAQLAATGLTPAQARIDEAALHALIRGYTREAGVRGLEQKIGALLRHVAVSFAEGRTEARTISESDLAGVLGPPRFENEIALRTSLTGVATGLAWTPVGGDILFIEASRVPGKGRLTLTGQLGEVMRESAQAAVTLVKARATGLGIDPQLFETSDIHVHVPAGATPKDGPSAGTAIFAALASLLLDRKLRSDTAMTGEISLRGLVLPVGGIREKVVAAAAAGITQVLLPERNRPDIEDIPEAARRRVTFVWLRTVDDVLIHALEPAADRAEEPAV</sequence>
<keyword evidence="3 10" id="KW-0645">Protease</keyword>
<keyword evidence="4 10" id="KW-0547">Nucleotide-binding</keyword>
<dbReference type="InterPro" id="IPR027417">
    <property type="entry name" value="P-loop_NTPase"/>
</dbReference>
<dbReference type="Gene3D" id="3.40.50.300">
    <property type="entry name" value="P-loop containing nucleotide triphosphate hydrolases"/>
    <property type="match status" value="1"/>
</dbReference>
<name>A0A1I6VGB0_9RHOB</name>
<comment type="subunit">
    <text evidence="10 11">Homohexamer. Organized in a ring with a central cavity.</text>
</comment>
<dbReference type="GO" id="GO:0006515">
    <property type="term" value="P:protein quality control for misfolded or incompletely synthesized proteins"/>
    <property type="evidence" value="ECO:0007669"/>
    <property type="project" value="UniProtKB-UniRule"/>
</dbReference>
<dbReference type="NCBIfam" id="TIGR00763">
    <property type="entry name" value="lon"/>
    <property type="match status" value="1"/>
</dbReference>
<dbReference type="Proteomes" id="UP000199392">
    <property type="component" value="Unassembled WGS sequence"/>
</dbReference>
<dbReference type="GO" id="GO:0043565">
    <property type="term" value="F:sequence-specific DNA binding"/>
    <property type="evidence" value="ECO:0007669"/>
    <property type="project" value="UniProtKB-UniRule"/>
</dbReference>
<dbReference type="PRINTS" id="PR00830">
    <property type="entry name" value="ENDOLAPTASE"/>
</dbReference>
<dbReference type="InterPro" id="IPR020568">
    <property type="entry name" value="Ribosomal_Su5_D2-typ_SF"/>
</dbReference>
<dbReference type="RefSeq" id="WP_092428099.1">
    <property type="nucleotide sequence ID" value="NZ_FNCL01000011.1"/>
</dbReference>
<evidence type="ECO:0000256" key="5">
    <source>
        <dbReference type="ARBA" id="ARBA00022801"/>
    </source>
</evidence>
<dbReference type="PROSITE" id="PS51787">
    <property type="entry name" value="LON_N"/>
    <property type="match status" value="1"/>
</dbReference>
<dbReference type="Gene3D" id="1.10.8.60">
    <property type="match status" value="1"/>
</dbReference>
<evidence type="ECO:0000256" key="11">
    <source>
        <dbReference type="PIRNR" id="PIRNR001174"/>
    </source>
</evidence>
<dbReference type="GO" id="GO:0004176">
    <property type="term" value="F:ATP-dependent peptidase activity"/>
    <property type="evidence" value="ECO:0007669"/>
    <property type="project" value="UniProtKB-UniRule"/>
</dbReference>
<dbReference type="SMART" id="SM00464">
    <property type="entry name" value="LON"/>
    <property type="match status" value="1"/>
</dbReference>
<evidence type="ECO:0000256" key="9">
    <source>
        <dbReference type="ARBA" id="ARBA00050665"/>
    </source>
</evidence>
<dbReference type="AlphaFoldDB" id="A0A1I6VGB0"/>
<comment type="catalytic activity">
    <reaction evidence="9 10 11 14">
        <text>Hydrolysis of proteins in presence of ATP.</text>
        <dbReference type="EC" id="3.4.21.53"/>
    </reaction>
</comment>
<dbReference type="InterPro" id="IPR015947">
    <property type="entry name" value="PUA-like_sf"/>
</dbReference>
<comment type="induction">
    <text evidence="10">By heat shock.</text>
</comment>
<protein>
    <recommendedName>
        <fullName evidence="10 11">Lon protease</fullName>
        <ecNumber evidence="10 11">3.4.21.53</ecNumber>
    </recommendedName>
    <alternativeName>
        <fullName evidence="10">ATP-dependent protease La</fullName>
    </alternativeName>
</protein>
<dbReference type="Pfam" id="PF05362">
    <property type="entry name" value="Lon_C"/>
    <property type="match status" value="1"/>
</dbReference>
<organism evidence="17 18">
    <name type="scientific">Alloyangia pacifica</name>
    <dbReference type="NCBI Taxonomy" id="311180"/>
    <lineage>
        <taxon>Bacteria</taxon>
        <taxon>Pseudomonadati</taxon>
        <taxon>Pseudomonadota</taxon>
        <taxon>Alphaproteobacteria</taxon>
        <taxon>Rhodobacterales</taxon>
        <taxon>Roseobacteraceae</taxon>
        <taxon>Alloyangia</taxon>
    </lineage>
</organism>
<keyword evidence="18" id="KW-1185">Reference proteome</keyword>
<dbReference type="STRING" id="311180.SAMN04488050_11147"/>
<dbReference type="PIRSF" id="PIRSF001174">
    <property type="entry name" value="Lon_proteas"/>
    <property type="match status" value="1"/>
</dbReference>
<evidence type="ECO:0000256" key="1">
    <source>
        <dbReference type="ARBA" id="ARBA00004496"/>
    </source>
</evidence>
<evidence type="ECO:0000256" key="12">
    <source>
        <dbReference type="PIRSR" id="PIRSR001174-1"/>
    </source>
</evidence>
<dbReference type="CDD" id="cd19500">
    <property type="entry name" value="RecA-like_Lon"/>
    <property type="match status" value="1"/>
</dbReference>
<feature type="binding site" evidence="10 13">
    <location>
        <begin position="365"/>
        <end position="372"/>
    </location>
    <ligand>
        <name>ATP</name>
        <dbReference type="ChEBI" id="CHEBI:30616"/>
    </ligand>
</feature>
<dbReference type="EMBL" id="FOZW01000011">
    <property type="protein sequence ID" value="SFT12752.1"/>
    <property type="molecule type" value="Genomic_DNA"/>
</dbReference>
<accession>A0A1I6VGB0</accession>
<dbReference type="InterPro" id="IPR014721">
    <property type="entry name" value="Ribsml_uS5_D2-typ_fold_subgr"/>
</dbReference>
<evidence type="ECO:0000256" key="8">
    <source>
        <dbReference type="ARBA" id="ARBA00023016"/>
    </source>
</evidence>
<dbReference type="InterPro" id="IPR046336">
    <property type="entry name" value="Lon_prtase_N_sf"/>
</dbReference>
<dbReference type="Gene3D" id="3.30.230.10">
    <property type="match status" value="1"/>
</dbReference>
<dbReference type="GO" id="GO:0016887">
    <property type="term" value="F:ATP hydrolysis activity"/>
    <property type="evidence" value="ECO:0007669"/>
    <property type="project" value="UniProtKB-UniRule"/>
</dbReference>
<evidence type="ECO:0000256" key="2">
    <source>
        <dbReference type="ARBA" id="ARBA00022490"/>
    </source>
</evidence>
<keyword evidence="2 10" id="KW-0963">Cytoplasm</keyword>
<proteinExistence type="evidence at transcript level"/>
<dbReference type="GO" id="GO:0004252">
    <property type="term" value="F:serine-type endopeptidase activity"/>
    <property type="evidence" value="ECO:0007669"/>
    <property type="project" value="UniProtKB-UniRule"/>
</dbReference>
<evidence type="ECO:0000259" key="15">
    <source>
        <dbReference type="PROSITE" id="PS51786"/>
    </source>
</evidence>
<dbReference type="InterPro" id="IPR008269">
    <property type="entry name" value="Lon_proteolytic"/>
</dbReference>
<comment type="function">
    <text evidence="10">ATP-dependent serine protease that mediates the selective degradation of mutant and abnormal proteins as well as certain short-lived regulatory proteins. Required for cellular homeostasis and for survival from DNA damage and developmental changes induced by stress. Degrades polypeptides processively to yield small peptide fragments that are 5 to 10 amino acids long. Binds to DNA in a double-stranded, site-specific manner.</text>
</comment>
<dbReference type="InterPro" id="IPR003959">
    <property type="entry name" value="ATPase_AAA_core"/>
</dbReference>
<dbReference type="InterPro" id="IPR054594">
    <property type="entry name" value="Lon_lid"/>
</dbReference>
<comment type="subcellular location">
    <subcellularLocation>
        <location evidence="1 10 11">Cytoplasm</location>
    </subcellularLocation>
</comment>
<dbReference type="Gene3D" id="1.20.58.1480">
    <property type="match status" value="1"/>
</dbReference>
<dbReference type="Pfam" id="PF02190">
    <property type="entry name" value="LON_substr_bdg"/>
    <property type="match status" value="1"/>
</dbReference>
<dbReference type="Gene3D" id="1.20.5.5270">
    <property type="match status" value="1"/>
</dbReference>
<dbReference type="InterPro" id="IPR003111">
    <property type="entry name" value="Lon_prtase_N"/>
</dbReference>
<dbReference type="GO" id="GO:0005524">
    <property type="term" value="F:ATP binding"/>
    <property type="evidence" value="ECO:0007669"/>
    <property type="project" value="UniProtKB-UniRule"/>
</dbReference>
<feature type="domain" description="Lon N-terminal" evidence="16">
    <location>
        <begin position="19"/>
        <end position="212"/>
    </location>
</feature>
<evidence type="ECO:0000256" key="6">
    <source>
        <dbReference type="ARBA" id="ARBA00022825"/>
    </source>
</evidence>
<dbReference type="GO" id="GO:0005737">
    <property type="term" value="C:cytoplasm"/>
    <property type="evidence" value="ECO:0007669"/>
    <property type="project" value="UniProtKB-SubCell"/>
</dbReference>
<dbReference type="InterPro" id="IPR004815">
    <property type="entry name" value="Lon_bac/euk-typ"/>
</dbReference>
<dbReference type="SUPFAM" id="SSF54211">
    <property type="entry name" value="Ribosomal protein S5 domain 2-like"/>
    <property type="match status" value="1"/>
</dbReference>
<dbReference type="InterPro" id="IPR003593">
    <property type="entry name" value="AAA+_ATPase"/>
</dbReference>
<dbReference type="GO" id="GO:0034605">
    <property type="term" value="P:cellular response to heat"/>
    <property type="evidence" value="ECO:0007669"/>
    <property type="project" value="UniProtKB-UniRule"/>
</dbReference>
<evidence type="ECO:0000256" key="14">
    <source>
        <dbReference type="PROSITE-ProRule" id="PRU01122"/>
    </source>
</evidence>
<dbReference type="InterPro" id="IPR027543">
    <property type="entry name" value="Lon_bac"/>
</dbReference>
<comment type="similarity">
    <text evidence="10 11 14">Belongs to the peptidase S16 family.</text>
</comment>
<dbReference type="FunFam" id="3.40.50.300:FF:000021">
    <property type="entry name" value="Lon protease homolog"/>
    <property type="match status" value="1"/>
</dbReference>